<evidence type="ECO:0000313" key="3">
    <source>
        <dbReference type="Proteomes" id="UP000262172"/>
    </source>
</evidence>
<dbReference type="AlphaFoldDB" id="A0A371NXK1"/>
<dbReference type="Pfam" id="PF04480">
    <property type="entry name" value="DUF559"/>
    <property type="match status" value="1"/>
</dbReference>
<dbReference type="OrthoDB" id="2594539at2"/>
<dbReference type="RefSeq" id="WP_116240624.1">
    <property type="nucleotide sequence ID" value="NZ_QUAB01000013.1"/>
</dbReference>
<protein>
    <submittedName>
        <fullName evidence="2">DUF559 domain-containing protein</fullName>
    </submittedName>
</protein>
<feature type="domain" description="DUF559" evidence="1">
    <location>
        <begin position="193"/>
        <end position="271"/>
    </location>
</feature>
<sequence>MISARQLVDHFGGVARSKQLAPFGFSRYRLGVAERNGEIERIRPGVFATSSAPSSVRAAAAHGGALTCSGALRHHGVWVLHDEPKPHVWMGRAGRKHTHDKCECTLHYRPGRMLLGVADVEQALVHAYDCHGDEFFFAAFESAWHNRLIGAGERARIRAALPASARWLVDFARRDADSGLESLVRLRLHQLGISVETQVEIPGVGKVDFVIDGRLIIEADGEENHEGATNRQKDLRRDAAASALGYETLRFDYWQIIEQWDRVLPAILAALARARA</sequence>
<accession>A0A371NXK1</accession>
<dbReference type="InterPro" id="IPR007569">
    <property type="entry name" value="DUF559"/>
</dbReference>
<gene>
    <name evidence="2" type="ORF">DY023_01735</name>
</gene>
<evidence type="ECO:0000313" key="2">
    <source>
        <dbReference type="EMBL" id="REJ08011.1"/>
    </source>
</evidence>
<comment type="caution">
    <text evidence="2">The sequence shown here is derived from an EMBL/GenBank/DDBJ whole genome shotgun (WGS) entry which is preliminary data.</text>
</comment>
<dbReference type="InterPro" id="IPR011335">
    <property type="entry name" value="Restrct_endonuc-II-like"/>
</dbReference>
<organism evidence="2 3">
    <name type="scientific">Microbacterium bovistercoris</name>
    <dbReference type="NCBI Taxonomy" id="2293570"/>
    <lineage>
        <taxon>Bacteria</taxon>
        <taxon>Bacillati</taxon>
        <taxon>Actinomycetota</taxon>
        <taxon>Actinomycetes</taxon>
        <taxon>Micrococcales</taxon>
        <taxon>Microbacteriaceae</taxon>
        <taxon>Microbacterium</taxon>
    </lineage>
</organism>
<dbReference type="Proteomes" id="UP000262172">
    <property type="component" value="Unassembled WGS sequence"/>
</dbReference>
<proteinExistence type="predicted"/>
<keyword evidence="3" id="KW-1185">Reference proteome</keyword>
<name>A0A371NXK1_9MICO</name>
<dbReference type="SUPFAM" id="SSF52980">
    <property type="entry name" value="Restriction endonuclease-like"/>
    <property type="match status" value="1"/>
</dbReference>
<evidence type="ECO:0000259" key="1">
    <source>
        <dbReference type="Pfam" id="PF04480"/>
    </source>
</evidence>
<dbReference type="EMBL" id="QUAB01000013">
    <property type="protein sequence ID" value="REJ08011.1"/>
    <property type="molecule type" value="Genomic_DNA"/>
</dbReference>
<reference evidence="2 3" key="1">
    <citation type="submission" date="2018-08" db="EMBL/GenBank/DDBJ databases">
        <title>Isolation, diversity and antifungal activity of Actinobacteria from cow dung.</title>
        <authorList>
            <person name="Ling L."/>
        </authorList>
    </citation>
    <scope>NUCLEOTIDE SEQUENCE [LARGE SCALE GENOMIC DNA]</scope>
    <source>
        <strain evidence="2 3">NEAU-LLE</strain>
    </source>
</reference>
<dbReference type="Gene3D" id="3.40.960.10">
    <property type="entry name" value="VSR Endonuclease"/>
    <property type="match status" value="1"/>
</dbReference>